<sequence>MATKKKSDSYQRILLIIVVLYSVFVGIKNAQFLQLQTIFDITKTSSTTMIVAIGLLVVMISGGIDVSFMSIALFGSYTSIFIMIQAGINNLFFAFIVSMFIGIVLGIINSLLINWLKLPPFIITLGTQNLFHGIMTTFISDQSFGSGVLPSCLSKFGRGTIFKVSNQIGTSGLTLSFIPVLLVAILTYFILNKTMIGRGIVAVGNNEESARRAGFNPFLIRLFVYAYSGALAGIMGIVYAAQVNALYPNKMVGEELMVVAAVVIGGTRITGGEGKIFGVVLGVLIIYLLNSTLILIGLSSSWNNLFVGVILVIAVAITSYQARQKNRSHLIFMD</sequence>
<evidence type="ECO:0000256" key="3">
    <source>
        <dbReference type="ARBA" id="ARBA00022475"/>
    </source>
</evidence>
<evidence type="ECO:0000256" key="4">
    <source>
        <dbReference type="ARBA" id="ARBA00022519"/>
    </source>
</evidence>
<dbReference type="InterPro" id="IPR001851">
    <property type="entry name" value="ABC_transp_permease"/>
</dbReference>
<keyword evidence="4" id="KW-0997">Cell inner membrane</keyword>
<dbReference type="RefSeq" id="WP_009535382.1">
    <property type="nucleotide sequence ID" value="NZ_KE148312.1"/>
</dbReference>
<keyword evidence="10" id="KW-1185">Reference proteome</keyword>
<keyword evidence="3" id="KW-1003">Cell membrane</keyword>
<keyword evidence="6 8" id="KW-1133">Transmembrane helix</keyword>
<feature type="transmembrane region" description="Helical" evidence="8">
    <location>
        <begin position="87"/>
        <end position="108"/>
    </location>
</feature>
<evidence type="ECO:0000256" key="1">
    <source>
        <dbReference type="ARBA" id="ARBA00004651"/>
    </source>
</evidence>
<dbReference type="Pfam" id="PF02653">
    <property type="entry name" value="BPD_transp_2"/>
    <property type="match status" value="1"/>
</dbReference>
<feature type="transmembrane region" description="Helical" evidence="8">
    <location>
        <begin position="276"/>
        <end position="296"/>
    </location>
</feature>
<keyword evidence="7 8" id="KW-0472">Membrane</keyword>
<keyword evidence="5 8" id="KW-0812">Transmembrane</keyword>
<dbReference type="GO" id="GO:0022857">
    <property type="term" value="F:transmembrane transporter activity"/>
    <property type="evidence" value="ECO:0007669"/>
    <property type="project" value="InterPro"/>
</dbReference>
<dbReference type="AlphaFoldDB" id="G9WQA3"/>
<evidence type="ECO:0000313" key="10">
    <source>
        <dbReference type="Proteomes" id="UP000018461"/>
    </source>
</evidence>
<feature type="transmembrane region" description="Helical" evidence="8">
    <location>
        <begin position="302"/>
        <end position="320"/>
    </location>
</feature>
<evidence type="ECO:0008006" key="11">
    <source>
        <dbReference type="Google" id="ProtNLM"/>
    </source>
</evidence>
<dbReference type="GO" id="GO:0005886">
    <property type="term" value="C:plasma membrane"/>
    <property type="evidence" value="ECO:0007669"/>
    <property type="project" value="UniProtKB-SubCell"/>
</dbReference>
<feature type="transmembrane region" description="Helical" evidence="8">
    <location>
        <begin position="172"/>
        <end position="191"/>
    </location>
</feature>
<organism evidence="9 10">
    <name type="scientific">Oribacterium parvum ACB1</name>
    <dbReference type="NCBI Taxonomy" id="796943"/>
    <lineage>
        <taxon>Bacteria</taxon>
        <taxon>Bacillati</taxon>
        <taxon>Bacillota</taxon>
        <taxon>Clostridia</taxon>
        <taxon>Lachnospirales</taxon>
        <taxon>Lachnospiraceae</taxon>
        <taxon>Oribacterium</taxon>
    </lineage>
</organism>
<evidence type="ECO:0000256" key="2">
    <source>
        <dbReference type="ARBA" id="ARBA00022448"/>
    </source>
</evidence>
<dbReference type="EMBL" id="AFZC02000002">
    <property type="protein sequence ID" value="EHL09563.1"/>
    <property type="molecule type" value="Genomic_DNA"/>
</dbReference>
<reference evidence="9" key="1">
    <citation type="submission" date="2011-08" db="EMBL/GenBank/DDBJ databases">
        <authorList>
            <consortium name="The Broad Institute Genome Sequencing Platform"/>
            <person name="Earl A."/>
            <person name="Ward D."/>
            <person name="Feldgarden M."/>
            <person name="Gevers D."/>
            <person name="Sizova M."/>
            <person name="Hazen A."/>
            <person name="Epstein S."/>
            <person name="Young S.K."/>
            <person name="Zeng Q."/>
            <person name="Gargeya S."/>
            <person name="Fitzgerald M."/>
            <person name="Haas B."/>
            <person name="Abouelleil A."/>
            <person name="Alvarado L."/>
            <person name="Arachchi H.M."/>
            <person name="Berlin A."/>
            <person name="Brown A."/>
            <person name="Chapman S.B."/>
            <person name="Chen Z."/>
            <person name="Dunbar C."/>
            <person name="Freedman E."/>
            <person name="Gearin G."/>
            <person name="Gellesch M."/>
            <person name="Goldberg J."/>
            <person name="Griggs A."/>
            <person name="Gujja S."/>
            <person name="Heiman D."/>
            <person name="Howarth C."/>
            <person name="Larson L."/>
            <person name="Lui A."/>
            <person name="MacDonald P.J.P."/>
            <person name="Montmayeur A."/>
            <person name="Murphy C."/>
            <person name="Neiman D."/>
            <person name="Pearson M."/>
            <person name="Priest M."/>
            <person name="Roberts A."/>
            <person name="Saif S."/>
            <person name="Shea T."/>
            <person name="Shenoy N."/>
            <person name="Sisk P."/>
            <person name="Stolte C."/>
            <person name="Sykes S."/>
            <person name="Wortman J."/>
            <person name="Nusbaum C."/>
            <person name="Birren B."/>
        </authorList>
    </citation>
    <scope>NUCLEOTIDE SEQUENCE</scope>
    <source>
        <strain evidence="9">ACB1</strain>
    </source>
</reference>
<evidence type="ECO:0000313" key="9">
    <source>
        <dbReference type="EMBL" id="EHL09563.1"/>
    </source>
</evidence>
<dbReference type="PANTHER" id="PTHR32196">
    <property type="entry name" value="ABC TRANSPORTER PERMEASE PROTEIN YPHD-RELATED-RELATED"/>
    <property type="match status" value="1"/>
</dbReference>
<dbReference type="CDD" id="cd06579">
    <property type="entry name" value="TM_PBP1_transp_AraH_like"/>
    <property type="match status" value="1"/>
</dbReference>
<dbReference type="PATRIC" id="fig|796943.3.peg.2001"/>
<gene>
    <name evidence="9" type="ORF">HMPREF9625_01536</name>
</gene>
<evidence type="ECO:0000256" key="6">
    <source>
        <dbReference type="ARBA" id="ARBA00022989"/>
    </source>
</evidence>
<dbReference type="STRING" id="796943.HMPREF9625_01536"/>
<feature type="transmembrane region" description="Helical" evidence="8">
    <location>
        <begin position="218"/>
        <end position="239"/>
    </location>
</feature>
<reference evidence="9" key="2">
    <citation type="submission" date="2013-03" db="EMBL/GenBank/DDBJ databases">
        <title>The Genome Sequence of Oribacterium sp. ACB1.</title>
        <authorList>
            <consortium name="The Broad Institute Genomics Platform"/>
            <consortium name="The Broad Institute Genome Sequencing Center for Infectious Disease"/>
            <person name="Earl A."/>
            <person name="Ward D."/>
            <person name="Feldgarden M."/>
            <person name="Gevers D."/>
            <person name="Sizova M."/>
            <person name="Hazen A."/>
            <person name="Epstein S."/>
            <person name="Walker B."/>
            <person name="Young S."/>
            <person name="Zeng Q."/>
            <person name="Gargeya S."/>
            <person name="Fitzgerald M."/>
            <person name="Haas B."/>
            <person name="Abouelleil A."/>
            <person name="Allen A.W."/>
            <person name="Alvarado L."/>
            <person name="Arachchi H.M."/>
            <person name="Berlin A.M."/>
            <person name="Chapman S.B."/>
            <person name="Gainer-Dewar J."/>
            <person name="Goldberg J."/>
            <person name="Griggs A."/>
            <person name="Gujja S."/>
            <person name="Hansen M."/>
            <person name="Howarth C."/>
            <person name="Imamovic A."/>
            <person name="Ireland A."/>
            <person name="Larimer J."/>
            <person name="McCowan C."/>
            <person name="Murphy C."/>
            <person name="Pearson M."/>
            <person name="Poon T.W."/>
            <person name="Priest M."/>
            <person name="Roberts A."/>
            <person name="Saif S."/>
            <person name="Shea T."/>
            <person name="Sisk P."/>
            <person name="Sykes S."/>
            <person name="Wortman J."/>
            <person name="Nusbaum C."/>
            <person name="Birren B."/>
        </authorList>
    </citation>
    <scope>NUCLEOTIDE SEQUENCE [LARGE SCALE GENOMIC DNA]</scope>
    <source>
        <strain evidence="9">ACB1</strain>
    </source>
</reference>
<evidence type="ECO:0000256" key="8">
    <source>
        <dbReference type="SAM" id="Phobius"/>
    </source>
</evidence>
<evidence type="ECO:0000256" key="7">
    <source>
        <dbReference type="ARBA" id="ARBA00023136"/>
    </source>
</evidence>
<accession>G9WQA3</accession>
<feature type="transmembrane region" description="Helical" evidence="8">
    <location>
        <begin position="50"/>
        <end position="75"/>
    </location>
</feature>
<proteinExistence type="predicted"/>
<feature type="transmembrane region" description="Helical" evidence="8">
    <location>
        <begin position="12"/>
        <end position="30"/>
    </location>
</feature>
<protein>
    <recommendedName>
        <fullName evidence="11">ABC transporter permease</fullName>
    </recommendedName>
</protein>
<evidence type="ECO:0000256" key="5">
    <source>
        <dbReference type="ARBA" id="ARBA00022692"/>
    </source>
</evidence>
<comment type="subcellular location">
    <subcellularLocation>
        <location evidence="1">Cell membrane</location>
        <topology evidence="1">Multi-pass membrane protein</topology>
    </subcellularLocation>
</comment>
<comment type="caution">
    <text evidence="9">The sequence shown here is derived from an EMBL/GenBank/DDBJ whole genome shotgun (WGS) entry which is preliminary data.</text>
</comment>
<dbReference type="PANTHER" id="PTHR32196:SF21">
    <property type="entry name" value="ABC TRANSPORTER PERMEASE PROTEIN YPHD-RELATED"/>
    <property type="match status" value="1"/>
</dbReference>
<dbReference type="HOGENOM" id="CLU_028880_0_1_9"/>
<dbReference type="Proteomes" id="UP000018461">
    <property type="component" value="Unassembled WGS sequence"/>
</dbReference>
<name>G9WQA3_9FIRM</name>
<keyword evidence="2" id="KW-0813">Transport</keyword>